<sequence>MTFILIPDYEGNSRTDPPLLDRLSLFEPRQLERILINSADNLTPSTSDLGAKFGALPIELQHHVLLQLDLASLLKFRQVNKLAMRVADSMAEFEKIMKHSSTKNAIRMAVVLNCGYRFTVAQLFDKLCQAACDTCGSLAAYIDVFSCTRQCLNVGGNCQPRHLPQSLADMIRIYKLNGAQLAQLVTAGGFQQIPGDYGFGEEVQGYDTLYDGEAAAKMSPSVSAPLEHYDKLSKLTVVRALHLNHDDSHTRDVDLCDDCIKMSRLSFSFTGYARDEDMRLANAADLADVALCFSGDMEAHRADAHPELRE</sequence>
<protein>
    <submittedName>
        <fullName evidence="1">Uncharacterized protein</fullName>
    </submittedName>
</protein>
<keyword evidence="2" id="KW-1185">Reference proteome</keyword>
<evidence type="ECO:0000313" key="2">
    <source>
        <dbReference type="Proteomes" id="UP001153331"/>
    </source>
</evidence>
<accession>A0ACC2IEZ1</accession>
<proteinExistence type="predicted"/>
<gene>
    <name evidence="1" type="ORF">OPT61_g4177</name>
</gene>
<evidence type="ECO:0000313" key="1">
    <source>
        <dbReference type="EMBL" id="KAJ8113776.1"/>
    </source>
</evidence>
<comment type="caution">
    <text evidence="1">The sequence shown here is derived from an EMBL/GenBank/DDBJ whole genome shotgun (WGS) entry which is preliminary data.</text>
</comment>
<name>A0ACC2IEZ1_9PLEO</name>
<organism evidence="1 2">
    <name type="scientific">Boeremia exigua</name>
    <dbReference type="NCBI Taxonomy" id="749465"/>
    <lineage>
        <taxon>Eukaryota</taxon>
        <taxon>Fungi</taxon>
        <taxon>Dikarya</taxon>
        <taxon>Ascomycota</taxon>
        <taxon>Pezizomycotina</taxon>
        <taxon>Dothideomycetes</taxon>
        <taxon>Pleosporomycetidae</taxon>
        <taxon>Pleosporales</taxon>
        <taxon>Pleosporineae</taxon>
        <taxon>Didymellaceae</taxon>
        <taxon>Boeremia</taxon>
    </lineage>
</organism>
<reference evidence="1" key="1">
    <citation type="submission" date="2022-11" db="EMBL/GenBank/DDBJ databases">
        <title>Genome Sequence of Boeremia exigua.</title>
        <authorList>
            <person name="Buettner E."/>
        </authorList>
    </citation>
    <scope>NUCLEOTIDE SEQUENCE</scope>
    <source>
        <strain evidence="1">CU02</strain>
    </source>
</reference>
<dbReference type="EMBL" id="JAPHNI010000231">
    <property type="protein sequence ID" value="KAJ8113776.1"/>
    <property type="molecule type" value="Genomic_DNA"/>
</dbReference>
<dbReference type="Proteomes" id="UP001153331">
    <property type="component" value="Unassembled WGS sequence"/>
</dbReference>